<organism evidence="7 8">
    <name type="scientific">Dioscorea cayennensis subsp. rotundata</name>
    <name type="common">White Guinea yam</name>
    <name type="synonym">Dioscorea rotundata</name>
    <dbReference type="NCBI Taxonomy" id="55577"/>
    <lineage>
        <taxon>Eukaryota</taxon>
        <taxon>Viridiplantae</taxon>
        <taxon>Streptophyta</taxon>
        <taxon>Embryophyta</taxon>
        <taxon>Tracheophyta</taxon>
        <taxon>Spermatophyta</taxon>
        <taxon>Magnoliopsida</taxon>
        <taxon>Liliopsida</taxon>
        <taxon>Dioscoreales</taxon>
        <taxon>Dioscoreaceae</taxon>
        <taxon>Dioscorea</taxon>
    </lineage>
</organism>
<dbReference type="Pfam" id="PF00560">
    <property type="entry name" value="LRR_1"/>
    <property type="match status" value="4"/>
</dbReference>
<evidence type="ECO:0000313" key="8">
    <source>
        <dbReference type="RefSeq" id="XP_039115793.1"/>
    </source>
</evidence>
<dbReference type="InterPro" id="IPR003591">
    <property type="entry name" value="Leu-rich_rpt_typical-subtyp"/>
</dbReference>
<evidence type="ECO:0000313" key="7">
    <source>
        <dbReference type="Proteomes" id="UP001515500"/>
    </source>
</evidence>
<keyword evidence="4" id="KW-0732">Signal</keyword>
<dbReference type="RefSeq" id="XP_039115793.1">
    <property type="nucleotide sequence ID" value="XM_039259859.1"/>
</dbReference>
<dbReference type="GO" id="GO:0051707">
    <property type="term" value="P:response to other organism"/>
    <property type="evidence" value="ECO:0007669"/>
    <property type="project" value="UniProtKB-ARBA"/>
</dbReference>
<comment type="subcellular location">
    <subcellularLocation>
        <location evidence="1">Cell membrane</location>
    </subcellularLocation>
</comment>
<dbReference type="SMART" id="SM00369">
    <property type="entry name" value="LRR_TYP"/>
    <property type="match status" value="4"/>
</dbReference>
<evidence type="ECO:0000256" key="6">
    <source>
        <dbReference type="ARBA" id="ARBA00023136"/>
    </source>
</evidence>
<dbReference type="PANTHER" id="PTHR48004">
    <property type="entry name" value="OS01G0149700 PROTEIN"/>
    <property type="match status" value="1"/>
</dbReference>
<evidence type="ECO:0000256" key="5">
    <source>
        <dbReference type="ARBA" id="ARBA00022737"/>
    </source>
</evidence>
<dbReference type="Gene3D" id="3.80.10.10">
    <property type="entry name" value="Ribonuclease Inhibitor"/>
    <property type="match status" value="3"/>
</dbReference>
<dbReference type="PANTHER" id="PTHR48004:SF55">
    <property type="entry name" value="LEUCINE-RICH REPEAT (LRR) FAMILY PROTEIN-RELATED"/>
    <property type="match status" value="1"/>
</dbReference>
<dbReference type="AlphaFoldDB" id="A0AB40ALG6"/>
<dbReference type="GeneID" id="120251304"/>
<dbReference type="SUPFAM" id="SSF52058">
    <property type="entry name" value="L domain-like"/>
    <property type="match status" value="1"/>
</dbReference>
<dbReference type="Proteomes" id="UP001515500">
    <property type="component" value="Chromosome 20"/>
</dbReference>
<dbReference type="InterPro" id="IPR052941">
    <property type="entry name" value="StomDev_PlantInt_Reg"/>
</dbReference>
<name>A0AB40ALG6_DIOCR</name>
<keyword evidence="3" id="KW-0433">Leucine-rich repeat</keyword>
<evidence type="ECO:0000256" key="4">
    <source>
        <dbReference type="ARBA" id="ARBA00022729"/>
    </source>
</evidence>
<dbReference type="PRINTS" id="PR00019">
    <property type="entry name" value="LEURICHRPT"/>
</dbReference>
<dbReference type="InterPro" id="IPR001611">
    <property type="entry name" value="Leu-rich_rpt"/>
</dbReference>
<gene>
    <name evidence="8" type="primary">LOC120251304</name>
</gene>
<protein>
    <submittedName>
        <fullName evidence="8">Piriformospora indica-insensitive protein 2-like</fullName>
    </submittedName>
</protein>
<dbReference type="GO" id="GO:0005886">
    <property type="term" value="C:plasma membrane"/>
    <property type="evidence" value="ECO:0007669"/>
    <property type="project" value="UniProtKB-SubCell"/>
</dbReference>
<dbReference type="InterPro" id="IPR032675">
    <property type="entry name" value="LRR_dom_sf"/>
</dbReference>
<evidence type="ECO:0000256" key="3">
    <source>
        <dbReference type="ARBA" id="ARBA00022614"/>
    </source>
</evidence>
<dbReference type="Pfam" id="PF13855">
    <property type="entry name" value="LRR_8"/>
    <property type="match status" value="1"/>
</dbReference>
<proteinExistence type="predicted"/>
<keyword evidence="7" id="KW-1185">Reference proteome</keyword>
<keyword evidence="5" id="KW-0677">Repeat</keyword>
<evidence type="ECO:0000256" key="2">
    <source>
        <dbReference type="ARBA" id="ARBA00022475"/>
    </source>
</evidence>
<keyword evidence="6" id="KW-0472">Membrane</keyword>
<keyword evidence="2" id="KW-1003">Cell membrane</keyword>
<reference evidence="8" key="1">
    <citation type="submission" date="2025-08" db="UniProtKB">
        <authorList>
            <consortium name="RefSeq"/>
        </authorList>
    </citation>
    <scope>IDENTIFICATION</scope>
</reference>
<evidence type="ECO:0000256" key="1">
    <source>
        <dbReference type="ARBA" id="ARBA00004236"/>
    </source>
</evidence>
<accession>A0AB40ALG6</accession>
<dbReference type="FunFam" id="3.80.10.10:FF:000269">
    <property type="entry name" value="Piriformospora indica-insensitive protein 2"/>
    <property type="match status" value="1"/>
</dbReference>
<sequence length="430" mass="48264">MSPPPMPEDVEEASLLVEEEYEKALKEHMEDLERRQRSLSAEFFIIARQKKIIMRLVLLLLPIVFFNGLCKSDVMTAPMHKGELQALYLVIQGFTGNSWNVSQLYPDPCGWTPIQGVSCDIFHKLWSVTSINIGPVFENSLACTPQANFNQYIFGLKHLRSLSFFNCFSSQHPTKIPSNAWKHLSESLENLEFRSNEGLVGKIPKSFGHLTNLKSLVLVENSLTGEVPQELANLVNLKKLSLSSNALSGRIPASLGYNNSMNQLLILDFSRNSITGPIPSSLGSMISLLKLDLSNNNLNGMLPLELGNLRNLTLLDIRNNNISGELTQSLQCMASLQDMLMSNNQLDGRIMEFRWDNLRNLINLDLANNSITGEIPESMISLKRLRYIALDNNQIIGSVPSKFCIFAMSQGPLSAWQQFDRKTSVFSRIL</sequence>
<dbReference type="FunFam" id="3.80.10.10:FF:000299">
    <property type="entry name" value="Piriformospora indica-insensitive protein 2"/>
    <property type="match status" value="1"/>
</dbReference>